<feature type="region of interest" description="Disordered" evidence="1">
    <location>
        <begin position="282"/>
        <end position="303"/>
    </location>
</feature>
<protein>
    <submittedName>
        <fullName evidence="3">Meiotically up-regulated gene protein</fullName>
    </submittedName>
</protein>
<dbReference type="Pfam" id="PF03114">
    <property type="entry name" value="BAR"/>
    <property type="match status" value="1"/>
</dbReference>
<feature type="compositionally biased region" description="Polar residues" evidence="1">
    <location>
        <begin position="326"/>
        <end position="338"/>
    </location>
</feature>
<reference evidence="3 4" key="1">
    <citation type="submission" date="2024-01" db="EMBL/GenBank/DDBJ databases">
        <title>Complete genome of Cladobotryum mycophilum ATHUM6906.</title>
        <authorList>
            <person name="Christinaki A.C."/>
            <person name="Myridakis A.I."/>
            <person name="Kouvelis V.N."/>
        </authorList>
    </citation>
    <scope>NUCLEOTIDE SEQUENCE [LARGE SCALE GENOMIC DNA]</scope>
    <source>
        <strain evidence="3 4">ATHUM6906</strain>
    </source>
</reference>
<feature type="domain" description="BAR" evidence="2">
    <location>
        <begin position="15"/>
        <end position="236"/>
    </location>
</feature>
<name>A0ABR0SW23_9HYPO</name>
<dbReference type="EMBL" id="JAVFKD010000004">
    <property type="protein sequence ID" value="KAK5996214.1"/>
    <property type="molecule type" value="Genomic_DNA"/>
</dbReference>
<sequence>MNFTRKIDRAMQWAGEKMGAEAKATHTDEFKALEAEMDTRHDGMERLHKSMNHYTRWVGRRCEEDRNRSTPLAALGRNMTTHGAEIEQDSEFGRCLVAMGNTNEQIAELQNSYLDCANATWVQQIERNLAMMKEYQSARKKLESRRLAYDATMAKMQKGKRDDIRVEEELRINKTKFDDSTEDVYRRMQDIKEAEADSVAALTSFLDAELEYHERAANELRQLRRTWAGVSATRPPSQGEYDLDRVQSNISTRSQHLAPVPVSAFEPSEANAPPLARKLTRTMTSRPAPPPPPPASTRPPPLMRSATFDIRHQARVNAAREDAYNDDTSTCSGDNSPVSGDRSLSPATSYGSLHGSCPNAMTEAKKVPPPPPVNRARKPPPPPVPRKVNLGY</sequence>
<proteinExistence type="predicted"/>
<dbReference type="InterPro" id="IPR004148">
    <property type="entry name" value="BAR_dom"/>
</dbReference>
<dbReference type="PROSITE" id="PS51021">
    <property type="entry name" value="BAR"/>
    <property type="match status" value="1"/>
</dbReference>
<dbReference type="Gene3D" id="1.20.1270.60">
    <property type="entry name" value="Arfaptin homology (AH) domain/BAR domain"/>
    <property type="match status" value="1"/>
</dbReference>
<dbReference type="SMART" id="SM00721">
    <property type="entry name" value="BAR"/>
    <property type="match status" value="1"/>
</dbReference>
<feature type="region of interest" description="Disordered" evidence="1">
    <location>
        <begin position="321"/>
        <end position="392"/>
    </location>
</feature>
<evidence type="ECO:0000313" key="4">
    <source>
        <dbReference type="Proteomes" id="UP001338125"/>
    </source>
</evidence>
<evidence type="ECO:0000256" key="1">
    <source>
        <dbReference type="SAM" id="MobiDB-lite"/>
    </source>
</evidence>
<gene>
    <name evidence="3" type="ORF">PT974_04644</name>
</gene>
<dbReference type="SUPFAM" id="SSF103657">
    <property type="entry name" value="BAR/IMD domain-like"/>
    <property type="match status" value="1"/>
</dbReference>
<accession>A0ABR0SW23</accession>
<feature type="compositionally biased region" description="Pro residues" evidence="1">
    <location>
        <begin position="367"/>
        <end position="385"/>
    </location>
</feature>
<feature type="compositionally biased region" description="Pro residues" evidence="1">
    <location>
        <begin position="287"/>
        <end position="302"/>
    </location>
</feature>
<dbReference type="Proteomes" id="UP001338125">
    <property type="component" value="Unassembled WGS sequence"/>
</dbReference>
<evidence type="ECO:0000313" key="3">
    <source>
        <dbReference type="EMBL" id="KAK5996214.1"/>
    </source>
</evidence>
<dbReference type="InterPro" id="IPR027267">
    <property type="entry name" value="AH/BAR_dom_sf"/>
</dbReference>
<keyword evidence="4" id="KW-1185">Reference proteome</keyword>
<organism evidence="3 4">
    <name type="scientific">Cladobotryum mycophilum</name>
    <dbReference type="NCBI Taxonomy" id="491253"/>
    <lineage>
        <taxon>Eukaryota</taxon>
        <taxon>Fungi</taxon>
        <taxon>Dikarya</taxon>
        <taxon>Ascomycota</taxon>
        <taxon>Pezizomycotina</taxon>
        <taxon>Sordariomycetes</taxon>
        <taxon>Hypocreomycetidae</taxon>
        <taxon>Hypocreales</taxon>
        <taxon>Hypocreaceae</taxon>
        <taxon>Cladobotryum</taxon>
    </lineage>
</organism>
<evidence type="ECO:0000259" key="2">
    <source>
        <dbReference type="PROSITE" id="PS51021"/>
    </source>
</evidence>
<comment type="caution">
    <text evidence="3">The sequence shown here is derived from an EMBL/GenBank/DDBJ whole genome shotgun (WGS) entry which is preliminary data.</text>
</comment>